<dbReference type="PROSITE" id="PS51186">
    <property type="entry name" value="GNAT"/>
    <property type="match status" value="1"/>
</dbReference>
<keyword evidence="3 5" id="KW-0808">Transferase</keyword>
<evidence type="ECO:0000256" key="4">
    <source>
        <dbReference type="ARBA" id="ARBA00023315"/>
    </source>
</evidence>
<feature type="active site" description="Proton acceptor" evidence="5">
    <location>
        <position position="104"/>
    </location>
</feature>
<dbReference type="GO" id="GO:0005737">
    <property type="term" value="C:cytoplasm"/>
    <property type="evidence" value="ECO:0007669"/>
    <property type="project" value="UniProtKB-SubCell"/>
</dbReference>
<feature type="active site" description="Proton donor" evidence="5">
    <location>
        <position position="116"/>
    </location>
</feature>
<feature type="binding site" evidence="5">
    <location>
        <begin position="70"/>
        <end position="72"/>
    </location>
    <ligand>
        <name>acetyl-CoA</name>
        <dbReference type="ChEBI" id="CHEBI:57288"/>
    </ligand>
</feature>
<evidence type="ECO:0000256" key="3">
    <source>
        <dbReference type="ARBA" id="ARBA00022679"/>
    </source>
</evidence>
<evidence type="ECO:0000256" key="1">
    <source>
        <dbReference type="ARBA" id="ARBA00005395"/>
    </source>
</evidence>
<dbReference type="InterPro" id="IPR050680">
    <property type="entry name" value="YpeA/RimI_acetyltransf"/>
</dbReference>
<evidence type="ECO:0000313" key="9">
    <source>
        <dbReference type="Proteomes" id="UP000287563"/>
    </source>
</evidence>
<evidence type="ECO:0000313" key="8">
    <source>
        <dbReference type="EMBL" id="RWX54135.1"/>
    </source>
</evidence>
<evidence type="ECO:0000256" key="5">
    <source>
        <dbReference type="HAMAP-Rule" id="MF_02210"/>
    </source>
</evidence>
<keyword evidence="9" id="KW-1185">Reference proteome</keyword>
<dbReference type="RefSeq" id="WP_128785257.1">
    <property type="nucleotide sequence ID" value="NZ_JAKJSG010000014.1"/>
</dbReference>
<reference evidence="8 9" key="1">
    <citation type="submission" date="2018-11" db="EMBL/GenBank/DDBJ databases">
        <title>Photobacterium sp. BEI247 sp. nov., a marine bacterium isolated from Yongle Blue Hole in the South China Sea.</title>
        <authorList>
            <person name="Wang X."/>
        </authorList>
    </citation>
    <scope>NUCLEOTIDE SEQUENCE [LARGE SCALE GENOMIC DNA]</scope>
    <source>
        <strain evidence="9">BEI247</strain>
    </source>
</reference>
<comment type="function">
    <text evidence="5 6">Acetylates the N-terminal alanine of ribosomal protein bS18.</text>
</comment>
<name>A0A3S3UJU3_9GAMM</name>
<dbReference type="HAMAP" id="MF_02210">
    <property type="entry name" value="RimI"/>
    <property type="match status" value="1"/>
</dbReference>
<dbReference type="InterPro" id="IPR000182">
    <property type="entry name" value="GNAT_dom"/>
</dbReference>
<keyword evidence="4 5" id="KW-0012">Acyltransferase</keyword>
<feature type="binding site" evidence="5">
    <location>
        <position position="109"/>
    </location>
    <ligand>
        <name>acetyl-CoA</name>
        <dbReference type="ChEBI" id="CHEBI:57288"/>
    </ligand>
</feature>
<evidence type="ECO:0000256" key="6">
    <source>
        <dbReference type="RuleBase" id="RU363094"/>
    </source>
</evidence>
<dbReference type="EMBL" id="RJLM01000008">
    <property type="protein sequence ID" value="RWX54135.1"/>
    <property type="molecule type" value="Genomic_DNA"/>
</dbReference>
<dbReference type="OrthoDB" id="9796919at2"/>
<comment type="caution">
    <text evidence="8">The sequence shown here is derived from an EMBL/GenBank/DDBJ whole genome shotgun (WGS) entry which is preliminary data.</text>
</comment>
<feature type="domain" description="N-acetyltransferase" evidence="7">
    <location>
        <begin position="3"/>
        <end position="148"/>
    </location>
</feature>
<keyword evidence="2 5" id="KW-0963">Cytoplasm</keyword>
<dbReference type="SUPFAM" id="SSF55729">
    <property type="entry name" value="Acyl-CoA N-acyltransferases (Nat)"/>
    <property type="match status" value="1"/>
</dbReference>
<dbReference type="NCBIfam" id="TIGR01575">
    <property type="entry name" value="rimI"/>
    <property type="match status" value="1"/>
</dbReference>
<evidence type="ECO:0000256" key="2">
    <source>
        <dbReference type="ARBA" id="ARBA00022490"/>
    </source>
</evidence>
<gene>
    <name evidence="5 8" type="primary">rimI</name>
    <name evidence="8" type="ORF">EDI28_18035</name>
</gene>
<dbReference type="InterPro" id="IPR043690">
    <property type="entry name" value="RimI"/>
</dbReference>
<dbReference type="CDD" id="cd04301">
    <property type="entry name" value="NAT_SF"/>
    <property type="match status" value="1"/>
</dbReference>
<comment type="catalytic activity">
    <reaction evidence="5 6">
        <text>N-terminal L-alanyl-[ribosomal protein bS18] + acetyl-CoA = N-terminal N(alpha)-acetyl-L-alanyl-[ribosomal protein bS18] + CoA + H(+)</text>
        <dbReference type="Rhea" id="RHEA:43756"/>
        <dbReference type="Rhea" id="RHEA-COMP:10676"/>
        <dbReference type="Rhea" id="RHEA-COMP:10677"/>
        <dbReference type="ChEBI" id="CHEBI:15378"/>
        <dbReference type="ChEBI" id="CHEBI:57287"/>
        <dbReference type="ChEBI" id="CHEBI:57288"/>
        <dbReference type="ChEBI" id="CHEBI:64718"/>
        <dbReference type="ChEBI" id="CHEBI:83683"/>
        <dbReference type="EC" id="2.3.1.266"/>
    </reaction>
</comment>
<protein>
    <recommendedName>
        <fullName evidence="5 6">[Ribosomal protein bS18]-alanine N-acetyltransferase</fullName>
        <ecNumber evidence="5 6">2.3.1.266</ecNumber>
    </recommendedName>
</protein>
<comment type="subcellular location">
    <subcellularLocation>
        <location evidence="5 6">Cytoplasm</location>
    </subcellularLocation>
</comment>
<proteinExistence type="inferred from homology"/>
<dbReference type="Pfam" id="PF00583">
    <property type="entry name" value="Acetyltransf_1"/>
    <property type="match status" value="1"/>
</dbReference>
<dbReference type="AlphaFoldDB" id="A0A3S3UJU3"/>
<evidence type="ECO:0000259" key="7">
    <source>
        <dbReference type="PROSITE" id="PS51186"/>
    </source>
</evidence>
<comment type="caution">
    <text evidence="5">Lacks conserved residue(s) required for the propagation of feature annotation.</text>
</comment>
<dbReference type="InterPro" id="IPR006464">
    <property type="entry name" value="AcTrfase_RimI/Ard1"/>
</dbReference>
<sequence length="148" mass="16578">MTHKIVSLAPHHLDDVWRIEQAAHAFPWAESLIRKAPNKIAANFALQVDDKIVGYCFGQNVAGEATLLNIAIDPDFQGKGYGKLLLEGFIDQLSALNAEEIWLEVRASNTRAAQLYEAIGFNEINRRVGYYPSENGREDALIMTYLVM</sequence>
<dbReference type="Gene3D" id="3.40.630.30">
    <property type="match status" value="1"/>
</dbReference>
<dbReference type="EC" id="2.3.1.266" evidence="5 6"/>
<dbReference type="PANTHER" id="PTHR43420">
    <property type="entry name" value="ACETYLTRANSFERASE"/>
    <property type="match status" value="1"/>
</dbReference>
<comment type="similarity">
    <text evidence="1 5 6">Belongs to the acetyltransferase family. RimI subfamily.</text>
</comment>
<dbReference type="Proteomes" id="UP000287563">
    <property type="component" value="Unassembled WGS sequence"/>
</dbReference>
<accession>A0A3S3UJU3</accession>
<organism evidence="8 9">
    <name type="scientific">Photobacterium chitinilyticum</name>
    <dbReference type="NCBI Taxonomy" id="2485123"/>
    <lineage>
        <taxon>Bacteria</taxon>
        <taxon>Pseudomonadati</taxon>
        <taxon>Pseudomonadota</taxon>
        <taxon>Gammaproteobacteria</taxon>
        <taxon>Vibrionales</taxon>
        <taxon>Vibrionaceae</taxon>
        <taxon>Photobacterium</taxon>
    </lineage>
</organism>
<dbReference type="InterPro" id="IPR016181">
    <property type="entry name" value="Acyl_CoA_acyltransferase"/>
</dbReference>
<dbReference type="PANTHER" id="PTHR43420:SF44">
    <property type="entry name" value="ACETYLTRANSFERASE YPEA"/>
    <property type="match status" value="1"/>
</dbReference>
<dbReference type="GO" id="GO:0008999">
    <property type="term" value="F:protein-N-terminal-alanine acetyltransferase activity"/>
    <property type="evidence" value="ECO:0007669"/>
    <property type="project" value="UniProtKB-UniRule"/>
</dbReference>